<dbReference type="GO" id="GO:0004818">
    <property type="term" value="F:glutamate-tRNA ligase activity"/>
    <property type="evidence" value="ECO:0007669"/>
    <property type="project" value="TreeGrafter"/>
</dbReference>
<evidence type="ECO:0000256" key="2">
    <source>
        <dbReference type="ARBA" id="ARBA00022723"/>
    </source>
</evidence>
<evidence type="ECO:0000256" key="3">
    <source>
        <dbReference type="ARBA" id="ARBA00022741"/>
    </source>
</evidence>
<dbReference type="PANTHER" id="PTHR43311:SF1">
    <property type="entry name" value="GLUTAMYL-Q TRNA(ASP) SYNTHETASE"/>
    <property type="match status" value="1"/>
</dbReference>
<dbReference type="NCBIfam" id="NF004314">
    <property type="entry name" value="PRK05710.1-3"/>
    <property type="match status" value="1"/>
</dbReference>
<sequence>MARVCGRFAPTPSGAMHLGNAFSALLAWLDVRHAGGRLILRIEDLDAERCPVKNAEQLMADLRWLGLDWDEGGLTDVYRQSKRSEYYQAAFDELAARGLLYPCFCSRAERLAANAPHREDGAVVYDGRCRALSAVQIAERQASGIRPAWRVIVPDLDVAVQDGNLGEYRENLSSDCGDFIIRRADGVFAYQLAVVADDAAMGVTHVVRGRDLLPSAARQSWLHETLGYKPPQFYHVPLLLAADGKRLAKRDRALSLRELAQKHRPEEIIGLLAWWAGLLAEPAPVSPGELTAEFDWRRVSQHDIWAVLPENW</sequence>
<feature type="binding site" evidence="7">
    <location>
        <position position="125"/>
    </location>
    <ligand>
        <name>Zn(2+)</name>
        <dbReference type="ChEBI" id="CHEBI:29105"/>
    </ligand>
</feature>
<evidence type="ECO:0000313" key="10">
    <source>
        <dbReference type="EMBL" id="HIU10753.1"/>
    </source>
</evidence>
<keyword evidence="6 7" id="KW-0030">Aminoacyl-tRNA synthetase</keyword>
<dbReference type="GO" id="GO:0006400">
    <property type="term" value="P:tRNA modification"/>
    <property type="evidence" value="ECO:0007669"/>
    <property type="project" value="InterPro"/>
</dbReference>
<dbReference type="InterPro" id="IPR014729">
    <property type="entry name" value="Rossmann-like_a/b/a_fold"/>
</dbReference>
<evidence type="ECO:0000259" key="9">
    <source>
        <dbReference type="Pfam" id="PF00749"/>
    </source>
</evidence>
<dbReference type="Gene3D" id="3.40.50.620">
    <property type="entry name" value="HUPs"/>
    <property type="match status" value="1"/>
</dbReference>
<comment type="cofactor">
    <cofactor evidence="7">
        <name>Zn(2+)</name>
        <dbReference type="ChEBI" id="CHEBI:29105"/>
    </cofactor>
    <text evidence="7">Binds 1 zinc ion per subunit.</text>
</comment>
<protein>
    <recommendedName>
        <fullName evidence="7">Glutamyl-Q tRNA(Asp) synthetase</fullName>
        <shortName evidence="7">Glu-Q-RSs</shortName>
        <ecNumber evidence="7">6.1.1.-</ecNumber>
    </recommendedName>
</protein>
<dbReference type="InterPro" id="IPR000924">
    <property type="entry name" value="Glu/Gln-tRNA-synth"/>
</dbReference>
<keyword evidence="3 7" id="KW-0547">Nucleotide-binding</keyword>
<name>A0A9D1KYY0_9FIRM</name>
<dbReference type="GO" id="GO:0008270">
    <property type="term" value="F:zinc ion binding"/>
    <property type="evidence" value="ECO:0007669"/>
    <property type="project" value="UniProtKB-UniRule"/>
</dbReference>
<dbReference type="NCBIfam" id="NF004315">
    <property type="entry name" value="PRK05710.1-4"/>
    <property type="match status" value="1"/>
</dbReference>
<keyword evidence="8" id="KW-0648">Protein biosynthesis</keyword>
<feature type="binding site" evidence="7">
    <location>
        <begin position="7"/>
        <end position="11"/>
    </location>
    <ligand>
        <name>L-glutamate</name>
        <dbReference type="ChEBI" id="CHEBI:29985"/>
    </ligand>
</feature>
<dbReference type="PROSITE" id="PS00178">
    <property type="entry name" value="AA_TRNA_LIGASE_I"/>
    <property type="match status" value="1"/>
</dbReference>
<comment type="function">
    <text evidence="7">Catalyzes the tRNA-independent activation of glutamate in presence of ATP and the subsequent transfer of glutamate onto a tRNA(Asp). Glutamate is transferred on the 2-amino-5-(4,5-dihydroxy-2-cyclopenten-1-yl) moiety of the queuosine in the wobble position of the QUC anticodon.</text>
</comment>
<keyword evidence="1 7" id="KW-0436">Ligase</keyword>
<comment type="similarity">
    <text evidence="7">Belongs to the class-I aminoacyl-tRNA synthetase family. GluQ subfamily.</text>
</comment>
<dbReference type="HAMAP" id="MF_01428">
    <property type="entry name" value="Glu_Q_tRNA_synth"/>
    <property type="match status" value="1"/>
</dbReference>
<feature type="binding site" evidence="7">
    <location>
        <position position="249"/>
    </location>
    <ligand>
        <name>ATP</name>
        <dbReference type="ChEBI" id="CHEBI:30616"/>
    </ligand>
</feature>
<feature type="short sequence motif" description="'HIGH' region" evidence="7">
    <location>
        <begin position="10"/>
        <end position="20"/>
    </location>
</feature>
<organism evidence="10 11">
    <name type="scientific">Candidatus Avidehalobacter gallistercoris</name>
    <dbReference type="NCBI Taxonomy" id="2840694"/>
    <lineage>
        <taxon>Bacteria</taxon>
        <taxon>Bacillati</taxon>
        <taxon>Bacillota</taxon>
        <taxon>Clostridia</taxon>
        <taxon>Eubacteriales</taxon>
        <taxon>Peptococcaceae</taxon>
        <taxon>Peptococcaceae incertae sedis</taxon>
        <taxon>Candidatus Avidehalobacter</taxon>
    </lineage>
</organism>
<proteinExistence type="inferred from homology"/>
<dbReference type="SUPFAM" id="SSF52374">
    <property type="entry name" value="Nucleotidylyl transferase"/>
    <property type="match status" value="1"/>
</dbReference>
<feature type="binding site" evidence="7">
    <location>
        <position position="43"/>
    </location>
    <ligand>
        <name>L-glutamate</name>
        <dbReference type="ChEBI" id="CHEBI:29985"/>
    </ligand>
</feature>
<feature type="binding site" evidence="7">
    <location>
        <position position="103"/>
    </location>
    <ligand>
        <name>Zn(2+)</name>
        <dbReference type="ChEBI" id="CHEBI:29105"/>
    </ligand>
</feature>
<evidence type="ECO:0000256" key="8">
    <source>
        <dbReference type="RuleBase" id="RU363037"/>
    </source>
</evidence>
<keyword evidence="2 7" id="KW-0479">Metal-binding</keyword>
<feature type="binding site" evidence="7">
    <location>
        <position position="105"/>
    </location>
    <ligand>
        <name>Zn(2+)</name>
        <dbReference type="ChEBI" id="CHEBI:29105"/>
    </ligand>
</feature>
<dbReference type="InterPro" id="IPR020058">
    <property type="entry name" value="Glu/Gln-tRNA-synth_Ib_cat-dom"/>
</dbReference>
<dbReference type="PANTHER" id="PTHR43311">
    <property type="entry name" value="GLUTAMATE--TRNA LIGASE"/>
    <property type="match status" value="1"/>
</dbReference>
<dbReference type="EC" id="6.1.1.-" evidence="7"/>
<dbReference type="NCBIfam" id="TIGR03838">
    <property type="entry name" value="queuosine_YadB"/>
    <property type="match status" value="1"/>
</dbReference>
<evidence type="ECO:0000313" key="11">
    <source>
        <dbReference type="Proteomes" id="UP000824124"/>
    </source>
</evidence>
<reference evidence="10" key="1">
    <citation type="submission" date="2020-10" db="EMBL/GenBank/DDBJ databases">
        <authorList>
            <person name="Gilroy R."/>
        </authorList>
    </citation>
    <scope>NUCLEOTIDE SEQUENCE</scope>
    <source>
        <strain evidence="10">2830</strain>
    </source>
</reference>
<dbReference type="AlphaFoldDB" id="A0A9D1KYY0"/>
<feature type="domain" description="Glutamyl/glutaminyl-tRNA synthetase class Ib catalytic" evidence="9">
    <location>
        <begin position="4"/>
        <end position="256"/>
    </location>
</feature>
<feature type="binding site" evidence="7">
    <location>
        <position position="190"/>
    </location>
    <ligand>
        <name>L-glutamate</name>
        <dbReference type="ChEBI" id="CHEBI:29985"/>
    </ligand>
</feature>
<dbReference type="InterPro" id="IPR022380">
    <property type="entry name" value="Glu-Q_tRNA(Asp)_Synthase"/>
</dbReference>
<dbReference type="EMBL" id="DVMH01000029">
    <property type="protein sequence ID" value="HIU10753.1"/>
    <property type="molecule type" value="Genomic_DNA"/>
</dbReference>
<evidence type="ECO:0000256" key="5">
    <source>
        <dbReference type="ARBA" id="ARBA00022840"/>
    </source>
</evidence>
<feature type="binding site" evidence="7">
    <location>
        <position position="208"/>
    </location>
    <ligand>
        <name>L-glutamate</name>
        <dbReference type="ChEBI" id="CHEBI:29985"/>
    </ligand>
</feature>
<reference evidence="10" key="2">
    <citation type="journal article" date="2021" name="PeerJ">
        <title>Extensive microbial diversity within the chicken gut microbiome revealed by metagenomics and culture.</title>
        <authorList>
            <person name="Gilroy R."/>
            <person name="Ravi A."/>
            <person name="Getino M."/>
            <person name="Pursley I."/>
            <person name="Horton D.L."/>
            <person name="Alikhan N.F."/>
            <person name="Baker D."/>
            <person name="Gharbi K."/>
            <person name="Hall N."/>
            <person name="Watson M."/>
            <person name="Adriaenssens E.M."/>
            <person name="Foster-Nyarko E."/>
            <person name="Jarju S."/>
            <person name="Secka A."/>
            <person name="Antonio M."/>
            <person name="Oren A."/>
            <person name="Chaudhuri R.R."/>
            <person name="La Ragione R."/>
            <person name="Hildebrand F."/>
            <person name="Pallen M.J."/>
        </authorList>
    </citation>
    <scope>NUCLEOTIDE SEQUENCE</scope>
    <source>
        <strain evidence="10">2830</strain>
    </source>
</reference>
<evidence type="ECO:0000256" key="1">
    <source>
        <dbReference type="ARBA" id="ARBA00022598"/>
    </source>
</evidence>
<dbReference type="InterPro" id="IPR049940">
    <property type="entry name" value="GluQ/Sye"/>
</dbReference>
<dbReference type="GO" id="GO:0005829">
    <property type="term" value="C:cytosol"/>
    <property type="evidence" value="ECO:0007669"/>
    <property type="project" value="TreeGrafter"/>
</dbReference>
<dbReference type="InterPro" id="IPR001412">
    <property type="entry name" value="aa-tRNA-synth_I_CS"/>
</dbReference>
<dbReference type="Pfam" id="PF00749">
    <property type="entry name" value="tRNA-synt_1c"/>
    <property type="match status" value="1"/>
</dbReference>
<accession>A0A9D1KYY0</accession>
<evidence type="ECO:0000256" key="4">
    <source>
        <dbReference type="ARBA" id="ARBA00022833"/>
    </source>
</evidence>
<dbReference type="PRINTS" id="PR00987">
    <property type="entry name" value="TRNASYNTHGLU"/>
</dbReference>
<comment type="caution">
    <text evidence="10">The sequence shown here is derived from an EMBL/GenBank/DDBJ whole genome shotgun (WGS) entry which is preliminary data.</text>
</comment>
<evidence type="ECO:0000256" key="6">
    <source>
        <dbReference type="ARBA" id="ARBA00023146"/>
    </source>
</evidence>
<gene>
    <name evidence="10" type="primary">gluQRS</name>
    <name evidence="7" type="synonym">gluQ</name>
    <name evidence="10" type="ORF">IAB00_05895</name>
</gene>
<keyword evidence="4 7" id="KW-0862">Zinc</keyword>
<feature type="short sequence motif" description="'KMSKS' region" evidence="7">
    <location>
        <begin position="246"/>
        <end position="250"/>
    </location>
</feature>
<evidence type="ECO:0000256" key="7">
    <source>
        <dbReference type="HAMAP-Rule" id="MF_01428"/>
    </source>
</evidence>
<dbReference type="Proteomes" id="UP000824124">
    <property type="component" value="Unassembled WGS sequence"/>
</dbReference>
<dbReference type="GO" id="GO:0006424">
    <property type="term" value="P:glutamyl-tRNA aminoacylation"/>
    <property type="evidence" value="ECO:0007669"/>
    <property type="project" value="InterPro"/>
</dbReference>
<feature type="binding site" evidence="7">
    <location>
        <position position="129"/>
    </location>
    <ligand>
        <name>Zn(2+)</name>
        <dbReference type="ChEBI" id="CHEBI:29105"/>
    </ligand>
</feature>
<dbReference type="GO" id="GO:0005524">
    <property type="term" value="F:ATP binding"/>
    <property type="evidence" value="ECO:0007669"/>
    <property type="project" value="UniProtKB-KW"/>
</dbReference>
<keyword evidence="5 7" id="KW-0067">ATP-binding</keyword>